<dbReference type="AlphaFoldDB" id="A0A9E7AN09"/>
<dbReference type="PROSITE" id="PS51318">
    <property type="entry name" value="TAT"/>
    <property type="match status" value="1"/>
</dbReference>
<feature type="signal peptide" evidence="7">
    <location>
        <begin position="1"/>
        <end position="22"/>
    </location>
</feature>
<evidence type="ECO:0000256" key="6">
    <source>
        <dbReference type="ARBA" id="ARBA00049753"/>
    </source>
</evidence>
<evidence type="ECO:0000313" key="9">
    <source>
        <dbReference type="Proteomes" id="UP000830236"/>
    </source>
</evidence>
<keyword evidence="3" id="KW-0813">Transport</keyword>
<accession>A0A9E7AN09</accession>
<evidence type="ECO:0000256" key="3">
    <source>
        <dbReference type="ARBA" id="ARBA00022448"/>
    </source>
</evidence>
<name>A0A9E7AN09_9ACTO</name>
<evidence type="ECO:0000256" key="7">
    <source>
        <dbReference type="SAM" id="SignalP"/>
    </source>
</evidence>
<evidence type="ECO:0000256" key="5">
    <source>
        <dbReference type="ARBA" id="ARBA00049629"/>
    </source>
</evidence>
<proteinExistence type="inferred from homology"/>
<dbReference type="Proteomes" id="UP000830236">
    <property type="component" value="Chromosome"/>
</dbReference>
<comment type="function">
    <text evidence="5">Part of a binding-protein-dependent transport system for a sugar.</text>
</comment>
<dbReference type="Pfam" id="PF01547">
    <property type="entry name" value="SBP_bac_1"/>
    <property type="match status" value="1"/>
</dbReference>
<dbReference type="GO" id="GO:0030313">
    <property type="term" value="C:cell envelope"/>
    <property type="evidence" value="ECO:0007669"/>
    <property type="project" value="UniProtKB-SubCell"/>
</dbReference>
<dbReference type="InterPro" id="IPR006059">
    <property type="entry name" value="SBP"/>
</dbReference>
<evidence type="ECO:0000256" key="4">
    <source>
        <dbReference type="ARBA" id="ARBA00022729"/>
    </source>
</evidence>
<protein>
    <recommendedName>
        <fullName evidence="6">Probable sugar-binding periplasmic protein</fullName>
    </recommendedName>
</protein>
<dbReference type="KEGG" id="agh:M3I41_03075"/>
<sequence length="440" mass="46733">MSVSTYMSRRQVLIGASATALAATLAACGSSDKKGGKSGEAVGEGDASQVDVVTWWQAGSEKDGLEALVKVFNAQFPKTKFANKAIAGGGGSQAKQKLAADLSAGNPPDTYQAHAGAELKDDIDAGYLQDVSKLYDEFKLKDAFPKTLMERLTVDGAIYSVPSNIHRNNVVWASVSVLKAAGLDPAKPAQTIDAWISDMEKIKAAGYTPITMGMAWTQMGLFESVLIADLGAEKYSGLFDGKTDWAGAEVTKAVEHYAKIVSFTDKSLYTEDWEPAIKPIMEGKAAYNVMGDWAVAGFNAAKKTAGTDYVYFPVPGTKGIFDFLADSFTLPEKAKHPGGAKNWLSCISSKEGQVAFNTVKGSIPSRTDLTDEEKKKFSEYQRSAMEDFSKDTIVSSIAHGAALPAKASNAMGDALSKFAQGASDAKALQKALAEAYKAAQ</sequence>
<evidence type="ECO:0000313" key="8">
    <source>
        <dbReference type="EMBL" id="UQF80272.1"/>
    </source>
</evidence>
<dbReference type="Gene3D" id="3.40.190.10">
    <property type="entry name" value="Periplasmic binding protein-like II"/>
    <property type="match status" value="2"/>
</dbReference>
<evidence type="ECO:0000256" key="1">
    <source>
        <dbReference type="ARBA" id="ARBA00004196"/>
    </source>
</evidence>
<dbReference type="EMBL" id="CP097095">
    <property type="protein sequence ID" value="UQF80272.1"/>
    <property type="molecule type" value="Genomic_DNA"/>
</dbReference>
<evidence type="ECO:0000256" key="2">
    <source>
        <dbReference type="ARBA" id="ARBA00008520"/>
    </source>
</evidence>
<dbReference type="PANTHER" id="PTHR43649">
    <property type="entry name" value="ARABINOSE-BINDING PROTEIN-RELATED"/>
    <property type="match status" value="1"/>
</dbReference>
<keyword evidence="4 7" id="KW-0732">Signal</keyword>
<comment type="similarity">
    <text evidence="2">Belongs to the bacterial solute-binding protein 1 family.</text>
</comment>
<comment type="subcellular location">
    <subcellularLocation>
        <location evidence="1">Cell envelope</location>
    </subcellularLocation>
</comment>
<dbReference type="PANTHER" id="PTHR43649:SF28">
    <property type="entry name" value="BINDING PROTEIN COMPONENT OF ABC SUGAR TRANSPORTER-RELATED"/>
    <property type="match status" value="1"/>
</dbReference>
<feature type="chain" id="PRO_5038804900" description="Probable sugar-binding periplasmic protein" evidence="7">
    <location>
        <begin position="23"/>
        <end position="440"/>
    </location>
</feature>
<gene>
    <name evidence="8" type="ORF">M3I41_03075</name>
</gene>
<dbReference type="InterPro" id="IPR006311">
    <property type="entry name" value="TAT_signal"/>
</dbReference>
<dbReference type="InterPro" id="IPR050490">
    <property type="entry name" value="Bact_solute-bd_prot1"/>
</dbReference>
<organism evidence="8 9">
    <name type="scientific">Actinomyces graevenitzii</name>
    <dbReference type="NCBI Taxonomy" id="55565"/>
    <lineage>
        <taxon>Bacteria</taxon>
        <taxon>Bacillati</taxon>
        <taxon>Actinomycetota</taxon>
        <taxon>Actinomycetes</taxon>
        <taxon>Actinomycetales</taxon>
        <taxon>Actinomycetaceae</taxon>
        <taxon>Actinomyces</taxon>
    </lineage>
</organism>
<reference evidence="8" key="1">
    <citation type="submission" date="2022-05" db="EMBL/GenBank/DDBJ databases">
        <title>Using nanopore sequencing to obtain complete genomes from saliva samples.</title>
        <authorList>
            <person name="Baker J.L."/>
        </authorList>
    </citation>
    <scope>NUCLEOTIDE SEQUENCE</scope>
    <source>
        <strain evidence="8">JCVI-JB-Ag32</strain>
    </source>
</reference>
<dbReference type="SUPFAM" id="SSF53850">
    <property type="entry name" value="Periplasmic binding protein-like II"/>
    <property type="match status" value="1"/>
</dbReference>